<feature type="compositionally biased region" description="Polar residues" evidence="7">
    <location>
        <begin position="335"/>
        <end position="347"/>
    </location>
</feature>
<protein>
    <recommendedName>
        <fullName evidence="8">BZIP domain-containing protein</fullName>
    </recommendedName>
</protein>
<dbReference type="Gene3D" id="1.20.5.170">
    <property type="match status" value="1"/>
</dbReference>
<evidence type="ECO:0000256" key="2">
    <source>
        <dbReference type="ARBA" id="ARBA00007163"/>
    </source>
</evidence>
<name>A0A4Q1BBS7_TREME</name>
<feature type="compositionally biased region" description="Basic and acidic residues" evidence="7">
    <location>
        <begin position="70"/>
        <end position="81"/>
    </location>
</feature>
<keyword evidence="5" id="KW-0804">Transcription</keyword>
<dbReference type="PANTHER" id="PTHR47416:SF8">
    <property type="entry name" value="BASIC-LEUCINE ZIPPER TRANSCRIPTION FACTOR E-RELATED"/>
    <property type="match status" value="1"/>
</dbReference>
<dbReference type="OrthoDB" id="2563954at2759"/>
<feature type="compositionally biased region" description="Acidic residues" evidence="7">
    <location>
        <begin position="375"/>
        <end position="385"/>
    </location>
</feature>
<dbReference type="PROSITE" id="PS50217">
    <property type="entry name" value="BZIP"/>
    <property type="match status" value="1"/>
</dbReference>
<evidence type="ECO:0000256" key="7">
    <source>
        <dbReference type="SAM" id="MobiDB-lite"/>
    </source>
</evidence>
<reference evidence="9 10" key="1">
    <citation type="submission" date="2016-06" db="EMBL/GenBank/DDBJ databases">
        <title>Evolution of pathogenesis and genome organization in the Tremellales.</title>
        <authorList>
            <person name="Cuomo C."/>
            <person name="Litvintseva A."/>
            <person name="Heitman J."/>
            <person name="Chen Y."/>
            <person name="Sun S."/>
            <person name="Springer D."/>
            <person name="Dromer F."/>
            <person name="Young S."/>
            <person name="Zeng Q."/>
            <person name="Chapman S."/>
            <person name="Gujja S."/>
            <person name="Saif S."/>
            <person name="Birren B."/>
        </authorList>
    </citation>
    <scope>NUCLEOTIDE SEQUENCE [LARGE SCALE GENOMIC DNA]</scope>
    <source>
        <strain evidence="9 10">ATCC 28783</strain>
    </source>
</reference>
<feature type="compositionally biased region" description="Polar residues" evidence="7">
    <location>
        <begin position="114"/>
        <end position="155"/>
    </location>
</feature>
<dbReference type="AlphaFoldDB" id="A0A4Q1BBS7"/>
<feature type="compositionally biased region" description="Basic residues" evidence="7">
    <location>
        <begin position="408"/>
        <end position="417"/>
    </location>
</feature>
<keyword evidence="6" id="KW-0539">Nucleus</keyword>
<dbReference type="InParanoid" id="A0A4Q1BBS7"/>
<feature type="region of interest" description="Disordered" evidence="7">
    <location>
        <begin position="319"/>
        <end position="347"/>
    </location>
</feature>
<feature type="domain" description="BZIP" evidence="8">
    <location>
        <begin position="248"/>
        <end position="305"/>
    </location>
</feature>
<evidence type="ECO:0000256" key="6">
    <source>
        <dbReference type="ARBA" id="ARBA00023242"/>
    </source>
</evidence>
<evidence type="ECO:0000313" key="10">
    <source>
        <dbReference type="Proteomes" id="UP000289152"/>
    </source>
</evidence>
<dbReference type="STRING" id="5217.A0A4Q1BBS7"/>
<feature type="compositionally biased region" description="Acidic residues" evidence="7">
    <location>
        <begin position="421"/>
        <end position="437"/>
    </location>
</feature>
<dbReference type="SUPFAM" id="SSF57959">
    <property type="entry name" value="Leucine zipper domain"/>
    <property type="match status" value="1"/>
</dbReference>
<comment type="caution">
    <text evidence="9">The sequence shown here is derived from an EMBL/GenBank/DDBJ whole genome shotgun (WGS) entry which is preliminary data.</text>
</comment>
<dbReference type="GO" id="GO:0003700">
    <property type="term" value="F:DNA-binding transcription factor activity"/>
    <property type="evidence" value="ECO:0007669"/>
    <property type="project" value="InterPro"/>
</dbReference>
<evidence type="ECO:0000256" key="4">
    <source>
        <dbReference type="ARBA" id="ARBA00023125"/>
    </source>
</evidence>
<feature type="region of interest" description="Disordered" evidence="7">
    <location>
        <begin position="100"/>
        <end position="202"/>
    </location>
</feature>
<dbReference type="VEuPathDB" id="FungiDB:TREMEDRAFT_61786"/>
<dbReference type="InterPro" id="IPR004827">
    <property type="entry name" value="bZIP"/>
</dbReference>
<dbReference type="Proteomes" id="UP000289152">
    <property type="component" value="Unassembled WGS sequence"/>
</dbReference>
<feature type="compositionally biased region" description="Low complexity" evidence="7">
    <location>
        <begin position="104"/>
        <end position="113"/>
    </location>
</feature>
<evidence type="ECO:0000256" key="1">
    <source>
        <dbReference type="ARBA" id="ARBA00004123"/>
    </source>
</evidence>
<dbReference type="CDD" id="cd14686">
    <property type="entry name" value="bZIP"/>
    <property type="match status" value="1"/>
</dbReference>
<evidence type="ECO:0000256" key="3">
    <source>
        <dbReference type="ARBA" id="ARBA00023015"/>
    </source>
</evidence>
<dbReference type="SMART" id="SM00338">
    <property type="entry name" value="BRLZ"/>
    <property type="match status" value="1"/>
</dbReference>
<keyword evidence="10" id="KW-1185">Reference proteome</keyword>
<comment type="subcellular location">
    <subcellularLocation>
        <location evidence="1">Nucleus</location>
    </subcellularLocation>
</comment>
<comment type="similarity">
    <text evidence="2">Belongs to the bZIP family.</text>
</comment>
<dbReference type="GO" id="GO:0003677">
    <property type="term" value="F:DNA binding"/>
    <property type="evidence" value="ECO:0007669"/>
    <property type="project" value="UniProtKB-KW"/>
</dbReference>
<dbReference type="InterPro" id="IPR046347">
    <property type="entry name" value="bZIP_sf"/>
</dbReference>
<accession>A0A4Q1BBS7</accession>
<dbReference type="PANTHER" id="PTHR47416">
    <property type="entry name" value="BASIC-LEUCINE ZIPPER TRANSCRIPTION FACTOR F-RELATED"/>
    <property type="match status" value="1"/>
</dbReference>
<evidence type="ECO:0000313" key="9">
    <source>
        <dbReference type="EMBL" id="RXK36229.1"/>
    </source>
</evidence>
<gene>
    <name evidence="9" type="ORF">M231_06499</name>
</gene>
<feature type="region of interest" description="Disordered" evidence="7">
    <location>
        <begin position="219"/>
        <end position="279"/>
    </location>
</feature>
<dbReference type="Pfam" id="PF00170">
    <property type="entry name" value="bZIP_1"/>
    <property type="match status" value="1"/>
</dbReference>
<feature type="region of interest" description="Disordered" evidence="7">
    <location>
        <begin position="368"/>
        <end position="437"/>
    </location>
</feature>
<feature type="compositionally biased region" description="Low complexity" evidence="7">
    <location>
        <begin position="32"/>
        <end position="41"/>
    </location>
</feature>
<organism evidence="9 10">
    <name type="scientific">Tremella mesenterica</name>
    <name type="common">Jelly fungus</name>
    <dbReference type="NCBI Taxonomy" id="5217"/>
    <lineage>
        <taxon>Eukaryota</taxon>
        <taxon>Fungi</taxon>
        <taxon>Dikarya</taxon>
        <taxon>Basidiomycota</taxon>
        <taxon>Agaricomycotina</taxon>
        <taxon>Tremellomycetes</taxon>
        <taxon>Tremellales</taxon>
        <taxon>Tremellaceae</taxon>
        <taxon>Tremella</taxon>
    </lineage>
</organism>
<evidence type="ECO:0000259" key="8">
    <source>
        <dbReference type="PROSITE" id="PS50217"/>
    </source>
</evidence>
<feature type="region of interest" description="Disordered" evidence="7">
    <location>
        <begin position="17"/>
        <end position="81"/>
    </location>
</feature>
<feature type="compositionally biased region" description="Basic and acidic residues" evidence="7">
    <location>
        <begin position="226"/>
        <end position="236"/>
    </location>
</feature>
<keyword evidence="4" id="KW-0238">DNA-binding</keyword>
<sequence>MDRSSVEEIGGLEALVAAAQLPPTEYPHSHSHSSLHPQPQTHSRHPPQNPNTWHNTHSRPQGDQGQTFKSTDRPYDEHDIPGEMTNAQLLNLIFSSQIPNYTNPQSTSQPQPQVLQHSSQSQFNSTHPTQSNIPSQSSQTQPFIPISQSTPYQQTRSGRISRPPILPPIPELLSQLTTGFSSSTTANGTGKGGNHNNGDMVHGDMENLYKVFNEHYQQIPNQVERQNTRYEPQIEGKRKRGRKPLSEEEKVDRRRARNKMSALESRKRRKEHVEDLEDGLRDKEDECEVLRTRVNQLEQEVQMLRGVILGAGLMMPMSKPNPTLNHIPQHPPPSGLSQTLGSSSVPTFSTHDSALSVQDSVPIPSFDSLFNIDPLDPDGEDDGDFLPESSPKLSDSDSDAETPYTQKTSRKKKKGKRKVQEDDEEEEEEDDWIDPDVEDEDLFLPIEDVPVPPEEAKGLMAELGIENHGQLGTVVRMIMDAAGEGGLSEEMHGKLKAVLAWTQKVD</sequence>
<dbReference type="EMBL" id="SDIL01000104">
    <property type="protein sequence ID" value="RXK36229.1"/>
    <property type="molecule type" value="Genomic_DNA"/>
</dbReference>
<feature type="compositionally biased region" description="Polar residues" evidence="7">
    <location>
        <begin position="50"/>
        <end position="69"/>
    </location>
</feature>
<dbReference type="GO" id="GO:0005634">
    <property type="term" value="C:nucleus"/>
    <property type="evidence" value="ECO:0007669"/>
    <property type="project" value="UniProtKB-SubCell"/>
</dbReference>
<proteinExistence type="inferred from homology"/>
<evidence type="ECO:0000256" key="5">
    <source>
        <dbReference type="ARBA" id="ARBA00023163"/>
    </source>
</evidence>
<keyword evidence="3" id="KW-0805">Transcription regulation</keyword>